<sequence>MKLPDLSQNTGGQKHYEFAVGALAILTAIALGLIPLMLSYRPVAFAAPWDMIMFFLYSAAFGAMRDFFGNTANMYSGGVWTSDPTRNGKEYGNHLANHWKNMQNICWVDLAGMLLFLTSAVMGAMLIWMGHRSSRRGASIV</sequence>
<dbReference type="HOGENOM" id="CLU_1825311_0_0_1"/>
<keyword evidence="3" id="KW-1185">Reference proteome</keyword>
<dbReference type="AlphaFoldDB" id="A0A0D2CIC2"/>
<feature type="transmembrane region" description="Helical" evidence="1">
    <location>
        <begin position="110"/>
        <end position="129"/>
    </location>
</feature>
<dbReference type="GeneID" id="25333163"/>
<dbReference type="EMBL" id="KN847323">
    <property type="protein sequence ID" value="KIW49587.1"/>
    <property type="molecule type" value="Genomic_DNA"/>
</dbReference>
<dbReference type="RefSeq" id="XP_013310171.1">
    <property type="nucleotide sequence ID" value="XM_013454717.1"/>
</dbReference>
<protein>
    <recommendedName>
        <fullName evidence="4">MARVEL domain-containing protein</fullName>
    </recommendedName>
</protein>
<feature type="transmembrane region" description="Helical" evidence="1">
    <location>
        <begin position="20"/>
        <end position="38"/>
    </location>
</feature>
<gene>
    <name evidence="2" type="ORF">PV05_11255</name>
</gene>
<keyword evidence="1" id="KW-1133">Transmembrane helix</keyword>
<reference evidence="2 3" key="1">
    <citation type="submission" date="2015-01" db="EMBL/GenBank/DDBJ databases">
        <title>The Genome Sequence of Exophiala xenobiotica CBS118157.</title>
        <authorList>
            <consortium name="The Broad Institute Genomics Platform"/>
            <person name="Cuomo C."/>
            <person name="de Hoog S."/>
            <person name="Gorbushina A."/>
            <person name="Stielow B."/>
            <person name="Teixiera M."/>
            <person name="Abouelleil A."/>
            <person name="Chapman S.B."/>
            <person name="Priest M."/>
            <person name="Young S.K."/>
            <person name="Wortman J."/>
            <person name="Nusbaum C."/>
            <person name="Birren B."/>
        </authorList>
    </citation>
    <scope>NUCLEOTIDE SEQUENCE [LARGE SCALE GENOMIC DNA]</scope>
    <source>
        <strain evidence="2 3">CBS 118157</strain>
    </source>
</reference>
<feature type="transmembrane region" description="Helical" evidence="1">
    <location>
        <begin position="45"/>
        <end position="64"/>
    </location>
</feature>
<evidence type="ECO:0008006" key="4">
    <source>
        <dbReference type="Google" id="ProtNLM"/>
    </source>
</evidence>
<keyword evidence="1" id="KW-0812">Transmembrane</keyword>
<accession>A0A0D2CIC2</accession>
<name>A0A0D2CIC2_9EURO</name>
<proteinExistence type="predicted"/>
<dbReference type="Proteomes" id="UP000054342">
    <property type="component" value="Unassembled WGS sequence"/>
</dbReference>
<dbReference type="OrthoDB" id="5363290at2759"/>
<evidence type="ECO:0000313" key="3">
    <source>
        <dbReference type="Proteomes" id="UP000054342"/>
    </source>
</evidence>
<evidence type="ECO:0000313" key="2">
    <source>
        <dbReference type="EMBL" id="KIW49587.1"/>
    </source>
</evidence>
<evidence type="ECO:0000256" key="1">
    <source>
        <dbReference type="SAM" id="Phobius"/>
    </source>
</evidence>
<organism evidence="2 3">
    <name type="scientific">Exophiala xenobiotica</name>
    <dbReference type="NCBI Taxonomy" id="348802"/>
    <lineage>
        <taxon>Eukaryota</taxon>
        <taxon>Fungi</taxon>
        <taxon>Dikarya</taxon>
        <taxon>Ascomycota</taxon>
        <taxon>Pezizomycotina</taxon>
        <taxon>Eurotiomycetes</taxon>
        <taxon>Chaetothyriomycetidae</taxon>
        <taxon>Chaetothyriales</taxon>
        <taxon>Herpotrichiellaceae</taxon>
        <taxon>Exophiala</taxon>
    </lineage>
</organism>
<keyword evidence="1" id="KW-0472">Membrane</keyword>